<evidence type="ECO:0000259" key="6">
    <source>
        <dbReference type="PROSITE" id="PS50089"/>
    </source>
</evidence>
<evidence type="ECO:0000256" key="4">
    <source>
        <dbReference type="PROSITE-ProRule" id="PRU00175"/>
    </source>
</evidence>
<feature type="region of interest" description="Disordered" evidence="5">
    <location>
        <begin position="193"/>
        <end position="261"/>
    </location>
</feature>
<evidence type="ECO:0000256" key="2">
    <source>
        <dbReference type="ARBA" id="ARBA00022771"/>
    </source>
</evidence>
<gene>
    <name evidence="7" type="ORF">KUF71_014436</name>
</gene>
<sequence>MDCEICLEDLDQREHAPKVVPCGHTVCLQCLQRAVKSECPICRTSFAVSPESLPNNFSLLRVVDRHGDSSRRSRRSAREWCFDCRAAATRRCWEEHEMVGTRTALRSLLEGSLPQAARQLEGLPGQLQEQQTLLALALVDGDARWDVTLRDGSRLVSGTLPKAKDPLTKALLLMLAARLVPDEDQLSLRSAATPVPTDMPVELSQPEGQGPAARGLSTAPNSNPDNRQPRFSKWGVLLNASGKSKGPLRESQRRVRTPVAQDTSLAEQYDQVLSHLHDAPPSPTLPLREELEVATICCSLPNDRKPEKARALRAAKGVRRLVGVVCSRCWDPDWSLQLLQSAAPTVEELHVSHPGAEHLLAVSGALRLRRLQVWCAPDLWGPGAGPLGAPVLPPAARAASGLRWLTAVGLPRVTLRSLLQAHGHALAVLQLLVGTEGPSAWPMACADLPALLDQCDLRALGRLVLRRRGCCHERPACLEQLSALRRLLPRGADVLCEACDRVEFDKF</sequence>
<dbReference type="GO" id="GO:0008270">
    <property type="term" value="F:zinc ion binding"/>
    <property type="evidence" value="ECO:0007669"/>
    <property type="project" value="UniProtKB-KW"/>
</dbReference>
<keyword evidence="3" id="KW-0862">Zinc</keyword>
<accession>A0AAE1HRP0</accession>
<dbReference type="EMBL" id="JAHWGI010001243">
    <property type="protein sequence ID" value="KAK3926187.1"/>
    <property type="molecule type" value="Genomic_DNA"/>
</dbReference>
<dbReference type="Gene3D" id="3.30.40.10">
    <property type="entry name" value="Zinc/RING finger domain, C3HC4 (zinc finger)"/>
    <property type="match status" value="1"/>
</dbReference>
<dbReference type="InterPro" id="IPR001841">
    <property type="entry name" value="Znf_RING"/>
</dbReference>
<evidence type="ECO:0000256" key="5">
    <source>
        <dbReference type="SAM" id="MobiDB-lite"/>
    </source>
</evidence>
<dbReference type="Proteomes" id="UP001219518">
    <property type="component" value="Unassembled WGS sequence"/>
</dbReference>
<dbReference type="SUPFAM" id="SSF57850">
    <property type="entry name" value="RING/U-box"/>
    <property type="match status" value="1"/>
</dbReference>
<dbReference type="SMART" id="SM00184">
    <property type="entry name" value="RING"/>
    <property type="match status" value="1"/>
</dbReference>
<reference evidence="7" key="2">
    <citation type="journal article" date="2023" name="BMC Genomics">
        <title>Pest status, molecular evolution, and epigenetic factors derived from the genome assembly of Frankliniella fusca, a thysanopteran phytovirus vector.</title>
        <authorList>
            <person name="Catto M.A."/>
            <person name="Labadie P.E."/>
            <person name="Jacobson A.L."/>
            <person name="Kennedy G.G."/>
            <person name="Srinivasan R."/>
            <person name="Hunt B.G."/>
        </authorList>
    </citation>
    <scope>NUCLEOTIDE SEQUENCE</scope>
    <source>
        <strain evidence="7">PL_HMW_Pooled</strain>
    </source>
</reference>
<keyword evidence="8" id="KW-1185">Reference proteome</keyword>
<dbReference type="PANTHER" id="PTHR47156">
    <property type="entry name" value="PROTEIN CBG20824"/>
    <property type="match status" value="1"/>
</dbReference>
<keyword evidence="1" id="KW-0479">Metal-binding</keyword>
<dbReference type="InterPro" id="IPR052667">
    <property type="entry name" value="E3_ubiquitin-ligase_RING"/>
</dbReference>
<dbReference type="PROSITE" id="PS00518">
    <property type="entry name" value="ZF_RING_1"/>
    <property type="match status" value="1"/>
</dbReference>
<dbReference type="Pfam" id="PF14634">
    <property type="entry name" value="zf-RING_5"/>
    <property type="match status" value="1"/>
</dbReference>
<keyword evidence="2 4" id="KW-0863">Zinc-finger</keyword>
<proteinExistence type="predicted"/>
<evidence type="ECO:0000313" key="7">
    <source>
        <dbReference type="EMBL" id="KAK3926187.1"/>
    </source>
</evidence>
<dbReference type="InterPro" id="IPR017907">
    <property type="entry name" value="Znf_RING_CS"/>
</dbReference>
<feature type="domain" description="RING-type" evidence="6">
    <location>
        <begin position="3"/>
        <end position="43"/>
    </location>
</feature>
<dbReference type="PROSITE" id="PS50089">
    <property type="entry name" value="ZF_RING_2"/>
    <property type="match status" value="1"/>
</dbReference>
<dbReference type="PANTHER" id="PTHR47156:SF10">
    <property type="entry name" value="E3 UBIQUITIN-PROTEIN LIGASE TRIM-21-RELATED"/>
    <property type="match status" value="1"/>
</dbReference>
<name>A0AAE1HRP0_9NEOP</name>
<dbReference type="AlphaFoldDB" id="A0AAE1HRP0"/>
<comment type="caution">
    <text evidence="7">The sequence shown here is derived from an EMBL/GenBank/DDBJ whole genome shotgun (WGS) entry which is preliminary data.</text>
</comment>
<protein>
    <submittedName>
        <fullName evidence="7">E3 ubiquitin-protein ligase TRIM32</fullName>
    </submittedName>
</protein>
<organism evidence="7 8">
    <name type="scientific">Frankliniella fusca</name>
    <dbReference type="NCBI Taxonomy" id="407009"/>
    <lineage>
        <taxon>Eukaryota</taxon>
        <taxon>Metazoa</taxon>
        <taxon>Ecdysozoa</taxon>
        <taxon>Arthropoda</taxon>
        <taxon>Hexapoda</taxon>
        <taxon>Insecta</taxon>
        <taxon>Pterygota</taxon>
        <taxon>Neoptera</taxon>
        <taxon>Paraneoptera</taxon>
        <taxon>Thysanoptera</taxon>
        <taxon>Terebrantia</taxon>
        <taxon>Thripoidea</taxon>
        <taxon>Thripidae</taxon>
        <taxon>Frankliniella</taxon>
    </lineage>
</organism>
<dbReference type="InterPro" id="IPR013083">
    <property type="entry name" value="Znf_RING/FYVE/PHD"/>
</dbReference>
<evidence type="ECO:0000256" key="1">
    <source>
        <dbReference type="ARBA" id="ARBA00022723"/>
    </source>
</evidence>
<evidence type="ECO:0000256" key="3">
    <source>
        <dbReference type="ARBA" id="ARBA00022833"/>
    </source>
</evidence>
<reference evidence="7" key="1">
    <citation type="submission" date="2021-07" db="EMBL/GenBank/DDBJ databases">
        <authorList>
            <person name="Catto M.A."/>
            <person name="Jacobson A."/>
            <person name="Kennedy G."/>
            <person name="Labadie P."/>
            <person name="Hunt B.G."/>
            <person name="Srinivasan R."/>
        </authorList>
    </citation>
    <scope>NUCLEOTIDE SEQUENCE</scope>
    <source>
        <strain evidence="7">PL_HMW_Pooled</strain>
        <tissue evidence="7">Head</tissue>
    </source>
</reference>
<evidence type="ECO:0000313" key="8">
    <source>
        <dbReference type="Proteomes" id="UP001219518"/>
    </source>
</evidence>